<name>A0A517Q8W9_9PLAN</name>
<evidence type="ECO:0000313" key="1">
    <source>
        <dbReference type="EMBL" id="QDT28045.1"/>
    </source>
</evidence>
<keyword evidence="2" id="KW-1185">Reference proteome</keyword>
<evidence type="ECO:0000313" key="2">
    <source>
        <dbReference type="Proteomes" id="UP000315647"/>
    </source>
</evidence>
<dbReference type="Proteomes" id="UP000315647">
    <property type="component" value="Chromosome"/>
</dbReference>
<dbReference type="EMBL" id="CP037421">
    <property type="protein sequence ID" value="QDT28045.1"/>
    <property type="molecule type" value="Genomic_DNA"/>
</dbReference>
<protein>
    <submittedName>
        <fullName evidence="1">Uncharacterized protein</fullName>
    </submittedName>
</protein>
<organism evidence="1 2">
    <name type="scientific">Gimesia panareensis</name>
    <dbReference type="NCBI Taxonomy" id="2527978"/>
    <lineage>
        <taxon>Bacteria</taxon>
        <taxon>Pseudomonadati</taxon>
        <taxon>Planctomycetota</taxon>
        <taxon>Planctomycetia</taxon>
        <taxon>Planctomycetales</taxon>
        <taxon>Planctomycetaceae</taxon>
        <taxon>Gimesia</taxon>
    </lineage>
</organism>
<dbReference type="AlphaFoldDB" id="A0A517Q8W9"/>
<sequence length="116" mass="13660">MKEKRRLFIMQSKKPSLPLIHNAVFQMGFKLDTESIQVVSTIQCDFRRRILFKEHIMHQFIIEKLSEKIPIVRNELWSVYVDQKPKFTGTLQECCQWVEASQCQPQGILNSLFSSS</sequence>
<accession>A0A517Q8W9</accession>
<reference evidence="1 2" key="1">
    <citation type="submission" date="2019-03" db="EMBL/GenBank/DDBJ databases">
        <title>Deep-cultivation of Planctomycetes and their phenomic and genomic characterization uncovers novel biology.</title>
        <authorList>
            <person name="Wiegand S."/>
            <person name="Jogler M."/>
            <person name="Boedeker C."/>
            <person name="Pinto D."/>
            <person name="Vollmers J."/>
            <person name="Rivas-Marin E."/>
            <person name="Kohn T."/>
            <person name="Peeters S.H."/>
            <person name="Heuer A."/>
            <person name="Rast P."/>
            <person name="Oberbeckmann S."/>
            <person name="Bunk B."/>
            <person name="Jeske O."/>
            <person name="Meyerdierks A."/>
            <person name="Storesund J.E."/>
            <person name="Kallscheuer N."/>
            <person name="Luecker S."/>
            <person name="Lage O.M."/>
            <person name="Pohl T."/>
            <person name="Merkel B.J."/>
            <person name="Hornburger P."/>
            <person name="Mueller R.-W."/>
            <person name="Bruemmer F."/>
            <person name="Labrenz M."/>
            <person name="Spormann A.M."/>
            <person name="Op den Camp H."/>
            <person name="Overmann J."/>
            <person name="Amann R."/>
            <person name="Jetten M.S.M."/>
            <person name="Mascher T."/>
            <person name="Medema M.H."/>
            <person name="Devos D.P."/>
            <person name="Kaster A.-K."/>
            <person name="Ovreas L."/>
            <person name="Rohde M."/>
            <person name="Galperin M.Y."/>
            <person name="Jogler C."/>
        </authorList>
    </citation>
    <scope>NUCLEOTIDE SEQUENCE [LARGE SCALE GENOMIC DNA]</scope>
    <source>
        <strain evidence="1 2">Enr10</strain>
    </source>
</reference>
<gene>
    <name evidence="1" type="ORF">Enr10x_33840</name>
</gene>
<proteinExistence type="predicted"/>